<organism evidence="1 2">
    <name type="scientific">Trichinella nativa</name>
    <dbReference type="NCBI Taxonomy" id="6335"/>
    <lineage>
        <taxon>Eukaryota</taxon>
        <taxon>Metazoa</taxon>
        <taxon>Ecdysozoa</taxon>
        <taxon>Nematoda</taxon>
        <taxon>Enoplea</taxon>
        <taxon>Dorylaimia</taxon>
        <taxon>Trichinellida</taxon>
        <taxon>Trichinellidae</taxon>
        <taxon>Trichinella</taxon>
    </lineage>
</organism>
<accession>A0A1Y3E7Y0</accession>
<name>A0A1Y3E7Y0_9BILA</name>
<protein>
    <submittedName>
        <fullName evidence="1">Uncharacterized protein</fullName>
    </submittedName>
</protein>
<dbReference type="EMBL" id="LVZM01021554">
    <property type="protein sequence ID" value="OUC41223.1"/>
    <property type="molecule type" value="Genomic_DNA"/>
</dbReference>
<dbReference type="AlphaFoldDB" id="A0A1Y3E7Y0"/>
<comment type="caution">
    <text evidence="1">The sequence shown here is derived from an EMBL/GenBank/DDBJ whole genome shotgun (WGS) entry which is preliminary data.</text>
</comment>
<proteinExistence type="predicted"/>
<dbReference type="Proteomes" id="UP000243006">
    <property type="component" value="Unassembled WGS sequence"/>
</dbReference>
<gene>
    <name evidence="1" type="ORF">D917_03539</name>
</gene>
<reference evidence="1 2" key="1">
    <citation type="submission" date="2015-04" db="EMBL/GenBank/DDBJ databases">
        <title>Draft genome of the roundworm Trichinella nativa.</title>
        <authorList>
            <person name="Mitreva M."/>
        </authorList>
    </citation>
    <scope>NUCLEOTIDE SEQUENCE [LARGE SCALE GENOMIC DNA]</scope>
    <source>
        <strain evidence="1 2">ISS45</strain>
    </source>
</reference>
<evidence type="ECO:0000313" key="1">
    <source>
        <dbReference type="EMBL" id="OUC41223.1"/>
    </source>
</evidence>
<evidence type="ECO:0000313" key="2">
    <source>
        <dbReference type="Proteomes" id="UP000243006"/>
    </source>
</evidence>
<sequence>MYKNLKQSNRCLFCDLQEYNCKYLPYAKMTNLQNYALTCTTEPVEFFISAVANVGATTKLSSGGNCLVLYKSTDQTIEDNLKIFQAEILHRLPQTIPLINVIENSEQLLYCIKPNIIIFLVNAYSSGTVNESLVNHSSSDYCYAIQTTPVLMWKLINPNVHTERTTATAVN</sequence>